<keyword evidence="3" id="KW-1185">Reference proteome</keyword>
<dbReference type="EMBL" id="FRBL01000002">
    <property type="protein sequence ID" value="SHL14593.1"/>
    <property type="molecule type" value="Genomic_DNA"/>
</dbReference>
<evidence type="ECO:0008006" key="4">
    <source>
        <dbReference type="Google" id="ProtNLM"/>
    </source>
</evidence>
<organism evidence="2 3">
    <name type="scientific">Chitinophaga jiangningensis</name>
    <dbReference type="NCBI Taxonomy" id="1419482"/>
    <lineage>
        <taxon>Bacteria</taxon>
        <taxon>Pseudomonadati</taxon>
        <taxon>Bacteroidota</taxon>
        <taxon>Chitinophagia</taxon>
        <taxon>Chitinophagales</taxon>
        <taxon>Chitinophagaceae</taxon>
        <taxon>Chitinophaga</taxon>
    </lineage>
</organism>
<dbReference type="PROSITE" id="PS51257">
    <property type="entry name" value="PROKAR_LIPOPROTEIN"/>
    <property type="match status" value="1"/>
</dbReference>
<keyword evidence="1" id="KW-0732">Signal</keyword>
<evidence type="ECO:0000256" key="1">
    <source>
        <dbReference type="SAM" id="SignalP"/>
    </source>
</evidence>
<protein>
    <recommendedName>
        <fullName evidence="4">Lipoprotein</fullName>
    </recommendedName>
</protein>
<dbReference type="STRING" id="1419482.SAMN05444266_102203"/>
<name>A0A1M6Y8T5_9BACT</name>
<dbReference type="AlphaFoldDB" id="A0A1M6Y8T5"/>
<gene>
    <name evidence="2" type="ORF">SAMN05444266_102203</name>
</gene>
<sequence length="217" mass="23960">MNFKRYKHFFMKRYWILIMAGMATACNQPTQQSGHEADTIHPAAVETAPVTDSTTLIQPGKRIGITVIQANADSLIKIIGKPDFSDAAMGTYLNTWYARHTDGIYQTSIFSQRNMGGPDEAITHVKSVYVTSHAFRTTNGLGPGTQMSTIQNLYTLQHTGTFVKDKDSLDLYEDLKSGISFEAGKDGICRGVLVYAPEDSGAARRSVHSDWTFVAKK</sequence>
<accession>A0A1M6Y8T5</accession>
<feature type="signal peptide" evidence="1">
    <location>
        <begin position="1"/>
        <end position="25"/>
    </location>
</feature>
<proteinExistence type="predicted"/>
<feature type="chain" id="PRO_5013223552" description="Lipoprotein" evidence="1">
    <location>
        <begin position="26"/>
        <end position="217"/>
    </location>
</feature>
<dbReference type="Proteomes" id="UP000184420">
    <property type="component" value="Unassembled WGS sequence"/>
</dbReference>
<reference evidence="2 3" key="1">
    <citation type="submission" date="2016-11" db="EMBL/GenBank/DDBJ databases">
        <authorList>
            <person name="Jaros S."/>
            <person name="Januszkiewicz K."/>
            <person name="Wedrychowicz H."/>
        </authorList>
    </citation>
    <scope>NUCLEOTIDE SEQUENCE [LARGE SCALE GENOMIC DNA]</scope>
    <source>
        <strain evidence="2 3">DSM 27406</strain>
    </source>
</reference>
<evidence type="ECO:0000313" key="2">
    <source>
        <dbReference type="EMBL" id="SHL14593.1"/>
    </source>
</evidence>
<evidence type="ECO:0000313" key="3">
    <source>
        <dbReference type="Proteomes" id="UP000184420"/>
    </source>
</evidence>